<comment type="caution">
    <text evidence="10">The sequence shown here is derived from an EMBL/GenBank/DDBJ whole genome shotgun (WGS) entry which is preliminary data.</text>
</comment>
<evidence type="ECO:0000256" key="7">
    <source>
        <dbReference type="PROSITE-ProRule" id="PRU01091"/>
    </source>
</evidence>
<dbReference type="Pfam" id="PF00486">
    <property type="entry name" value="Trans_reg_C"/>
    <property type="match status" value="1"/>
</dbReference>
<accession>A0A0W0H9V1</accession>
<dbReference type="InterPro" id="IPR036388">
    <property type="entry name" value="WH-like_DNA-bd_sf"/>
</dbReference>
<keyword evidence="3" id="KW-0805">Transcription regulation</keyword>
<dbReference type="PROSITE" id="PS50110">
    <property type="entry name" value="RESPONSE_REGULATORY"/>
    <property type="match status" value="1"/>
</dbReference>
<dbReference type="GO" id="GO:0000156">
    <property type="term" value="F:phosphorelay response regulator activity"/>
    <property type="evidence" value="ECO:0007669"/>
    <property type="project" value="TreeGrafter"/>
</dbReference>
<dbReference type="PROSITE" id="PS51755">
    <property type="entry name" value="OMPR_PHOB"/>
    <property type="match status" value="1"/>
</dbReference>
<proteinExistence type="predicted"/>
<dbReference type="GO" id="GO:0032993">
    <property type="term" value="C:protein-DNA complex"/>
    <property type="evidence" value="ECO:0007669"/>
    <property type="project" value="TreeGrafter"/>
</dbReference>
<evidence type="ECO:0000259" key="8">
    <source>
        <dbReference type="PROSITE" id="PS50110"/>
    </source>
</evidence>
<gene>
    <name evidence="10" type="ORF">AO067_15480</name>
</gene>
<dbReference type="AlphaFoldDB" id="A0A0W0H9V1"/>
<dbReference type="GO" id="GO:0006355">
    <property type="term" value="P:regulation of DNA-templated transcription"/>
    <property type="evidence" value="ECO:0007669"/>
    <property type="project" value="InterPro"/>
</dbReference>
<dbReference type="SUPFAM" id="SSF46894">
    <property type="entry name" value="C-terminal effector domain of the bipartite response regulators"/>
    <property type="match status" value="1"/>
</dbReference>
<dbReference type="Gene3D" id="1.10.10.10">
    <property type="entry name" value="Winged helix-like DNA-binding domain superfamily/Winged helix DNA-binding domain"/>
    <property type="match status" value="1"/>
</dbReference>
<feature type="DNA-binding region" description="OmpR/PhoB-type" evidence="7">
    <location>
        <begin position="148"/>
        <end position="245"/>
    </location>
</feature>
<name>A0A0W0H9V1_PSEVI</name>
<dbReference type="SMART" id="SM00448">
    <property type="entry name" value="REC"/>
    <property type="match status" value="1"/>
</dbReference>
<dbReference type="Gene3D" id="3.40.50.2300">
    <property type="match status" value="1"/>
</dbReference>
<evidence type="ECO:0000256" key="2">
    <source>
        <dbReference type="ARBA" id="ARBA00023012"/>
    </source>
</evidence>
<evidence type="ECO:0000313" key="11">
    <source>
        <dbReference type="Proteomes" id="UP000053048"/>
    </source>
</evidence>
<feature type="modified residue" description="4-aspartylphosphate" evidence="6">
    <location>
        <position position="51"/>
    </location>
</feature>
<dbReference type="InterPro" id="IPR016032">
    <property type="entry name" value="Sig_transdc_resp-reg_C-effctor"/>
</dbReference>
<evidence type="ECO:0000256" key="5">
    <source>
        <dbReference type="ARBA" id="ARBA00023163"/>
    </source>
</evidence>
<dbReference type="InterPro" id="IPR001789">
    <property type="entry name" value="Sig_transdc_resp-reg_receiver"/>
</dbReference>
<evidence type="ECO:0000259" key="9">
    <source>
        <dbReference type="PROSITE" id="PS51755"/>
    </source>
</evidence>
<organism evidence="10 11">
    <name type="scientific">Pseudomonas viridiflava ICMP 13104</name>
    <dbReference type="NCBI Taxonomy" id="1198305"/>
    <lineage>
        <taxon>Bacteria</taxon>
        <taxon>Pseudomonadati</taxon>
        <taxon>Pseudomonadota</taxon>
        <taxon>Gammaproteobacteria</taxon>
        <taxon>Pseudomonadales</taxon>
        <taxon>Pseudomonadaceae</taxon>
        <taxon>Pseudomonas</taxon>
    </lineage>
</organism>
<dbReference type="EMBL" id="LKEJ01000162">
    <property type="protein sequence ID" value="KTB57556.1"/>
    <property type="molecule type" value="Genomic_DNA"/>
</dbReference>
<feature type="domain" description="OmpR/PhoB-type" evidence="9">
    <location>
        <begin position="148"/>
        <end position="245"/>
    </location>
</feature>
<sequence>MRILLVEDNRDILANMADYLGMKGYTVDCAQDGLSGLHLAATEHYDLIVLDIMLPGIDGYTLCKRLREDARRDTPVIMLTARDQLDDRLQGFRSGADDYLLKPFALSELAARIEAVLRRAQGGGRRTLQVGLAARIEAVLRRAQGGGRRTLQVGDLVYDLDTLEVTREGRMLKLNPVGLKLLAVLMQKSPHVLRREILEEALWGDDCPDSDSLRSHVHQLRQVIDKPFAKPLLQTVHGVGYRLAEGRDGV</sequence>
<dbReference type="PANTHER" id="PTHR48111:SF22">
    <property type="entry name" value="REGULATOR OF RPOS"/>
    <property type="match status" value="1"/>
</dbReference>
<evidence type="ECO:0000256" key="4">
    <source>
        <dbReference type="ARBA" id="ARBA00023125"/>
    </source>
</evidence>
<keyword evidence="1 6" id="KW-0597">Phosphoprotein</keyword>
<dbReference type="InterPro" id="IPR011006">
    <property type="entry name" value="CheY-like_superfamily"/>
</dbReference>
<feature type="domain" description="Response regulatory" evidence="8">
    <location>
        <begin position="2"/>
        <end position="117"/>
    </location>
</feature>
<evidence type="ECO:0000313" key="10">
    <source>
        <dbReference type="EMBL" id="KTB57556.1"/>
    </source>
</evidence>
<protein>
    <submittedName>
        <fullName evidence="10">XRE family transcriptional regulator</fullName>
    </submittedName>
</protein>
<dbReference type="SMART" id="SM00862">
    <property type="entry name" value="Trans_reg_C"/>
    <property type="match status" value="1"/>
</dbReference>
<dbReference type="SUPFAM" id="SSF52172">
    <property type="entry name" value="CheY-like"/>
    <property type="match status" value="1"/>
</dbReference>
<keyword evidence="4 7" id="KW-0238">DNA-binding</keyword>
<dbReference type="Proteomes" id="UP000053048">
    <property type="component" value="Unassembled WGS sequence"/>
</dbReference>
<reference evidence="10 11" key="1">
    <citation type="submission" date="2015-09" db="EMBL/GenBank/DDBJ databases">
        <title>Genome sequence of ICMP 13104.</title>
        <authorList>
            <person name="Visnovsky S."/>
            <person name="Lu A."/>
            <person name="Panda P."/>
            <person name="Pitman A."/>
        </authorList>
    </citation>
    <scope>NUCLEOTIDE SEQUENCE [LARGE SCALE GENOMIC DNA]</scope>
    <source>
        <strain evidence="10 11">ICMP 13104</strain>
    </source>
</reference>
<dbReference type="CDD" id="cd00383">
    <property type="entry name" value="trans_reg_C"/>
    <property type="match status" value="1"/>
</dbReference>
<dbReference type="PANTHER" id="PTHR48111">
    <property type="entry name" value="REGULATOR OF RPOS"/>
    <property type="match status" value="1"/>
</dbReference>
<dbReference type="Pfam" id="PF00072">
    <property type="entry name" value="Response_reg"/>
    <property type="match status" value="1"/>
</dbReference>
<dbReference type="FunFam" id="1.10.10.10:FF:000058">
    <property type="entry name" value="DNA-binding response OmpR family regulator"/>
    <property type="match status" value="1"/>
</dbReference>
<dbReference type="FunFam" id="3.40.50.2300:FF:000071">
    <property type="entry name" value="Two-component DNA-binding response regulator ColR"/>
    <property type="match status" value="1"/>
</dbReference>
<dbReference type="InterPro" id="IPR039420">
    <property type="entry name" value="WalR-like"/>
</dbReference>
<evidence type="ECO:0000256" key="3">
    <source>
        <dbReference type="ARBA" id="ARBA00023015"/>
    </source>
</evidence>
<evidence type="ECO:0000256" key="1">
    <source>
        <dbReference type="ARBA" id="ARBA00022553"/>
    </source>
</evidence>
<dbReference type="InterPro" id="IPR001867">
    <property type="entry name" value="OmpR/PhoB-type_DNA-bd"/>
</dbReference>
<dbReference type="CDD" id="cd17574">
    <property type="entry name" value="REC_OmpR"/>
    <property type="match status" value="1"/>
</dbReference>
<keyword evidence="2" id="KW-0902">Two-component regulatory system</keyword>
<keyword evidence="11" id="KW-1185">Reference proteome</keyword>
<evidence type="ECO:0000256" key="6">
    <source>
        <dbReference type="PROSITE-ProRule" id="PRU00169"/>
    </source>
</evidence>
<dbReference type="GO" id="GO:0005829">
    <property type="term" value="C:cytosol"/>
    <property type="evidence" value="ECO:0007669"/>
    <property type="project" value="TreeGrafter"/>
</dbReference>
<dbReference type="GO" id="GO:0000976">
    <property type="term" value="F:transcription cis-regulatory region binding"/>
    <property type="evidence" value="ECO:0007669"/>
    <property type="project" value="TreeGrafter"/>
</dbReference>
<keyword evidence="5" id="KW-0804">Transcription</keyword>